<protein>
    <submittedName>
        <fullName evidence="1">Uncharacterized protein</fullName>
    </submittedName>
</protein>
<dbReference type="AlphaFoldDB" id="Q24GB2"/>
<evidence type="ECO:0000313" key="2">
    <source>
        <dbReference type="Proteomes" id="UP000009168"/>
    </source>
</evidence>
<dbReference type="RefSeq" id="XP_001027060.3">
    <property type="nucleotide sequence ID" value="XM_001027060.3"/>
</dbReference>
<name>Q24GB2_TETTS</name>
<keyword evidence="2" id="KW-1185">Reference proteome</keyword>
<proteinExistence type="predicted"/>
<accession>Q24GB2</accession>
<gene>
    <name evidence="1" type="ORF">TTHERM_00903850</name>
</gene>
<organism evidence="1 2">
    <name type="scientific">Tetrahymena thermophila (strain SB210)</name>
    <dbReference type="NCBI Taxonomy" id="312017"/>
    <lineage>
        <taxon>Eukaryota</taxon>
        <taxon>Sar</taxon>
        <taxon>Alveolata</taxon>
        <taxon>Ciliophora</taxon>
        <taxon>Intramacronucleata</taxon>
        <taxon>Oligohymenophorea</taxon>
        <taxon>Hymenostomatida</taxon>
        <taxon>Tetrahymenina</taxon>
        <taxon>Tetrahymenidae</taxon>
        <taxon>Tetrahymena</taxon>
    </lineage>
</organism>
<sequence>MLIIQDIFLIVDLANQRIFANLTDIQGSFIVVQDNFLVILNYQDQSLYQFDLVSASLNQIFSLSPTQNYVEFMCIDSDKRLPAIFDGDLIYLQTLDFQFQPFSISQRILKYQSVKLDDTQYYKKSENVIDSQNMIIIKTQQEDNIYIGQTKYGDSQIHFFQTQNDFYWHKNLFNSPYRILYLKPQIQIFLAKQFDNDQNWIAIYDKSSNQITIYNQTDVFKVISMNFLLQSDIKYASSKILQLHQPAKISSTPQIWQILVKYKQTQVHYNVCLTQI</sequence>
<reference evidence="2" key="1">
    <citation type="journal article" date="2006" name="PLoS Biol.">
        <title>Macronuclear genome sequence of the ciliate Tetrahymena thermophila, a model eukaryote.</title>
        <authorList>
            <person name="Eisen J.A."/>
            <person name="Coyne R.S."/>
            <person name="Wu M."/>
            <person name="Wu D."/>
            <person name="Thiagarajan M."/>
            <person name="Wortman J.R."/>
            <person name="Badger J.H."/>
            <person name="Ren Q."/>
            <person name="Amedeo P."/>
            <person name="Jones K.M."/>
            <person name="Tallon L.J."/>
            <person name="Delcher A.L."/>
            <person name="Salzberg S.L."/>
            <person name="Silva J.C."/>
            <person name="Haas B.J."/>
            <person name="Majoros W.H."/>
            <person name="Farzad M."/>
            <person name="Carlton J.M."/>
            <person name="Smith R.K. Jr."/>
            <person name="Garg J."/>
            <person name="Pearlman R.E."/>
            <person name="Karrer K.M."/>
            <person name="Sun L."/>
            <person name="Manning G."/>
            <person name="Elde N.C."/>
            <person name="Turkewitz A.P."/>
            <person name="Asai D.J."/>
            <person name="Wilkes D.E."/>
            <person name="Wang Y."/>
            <person name="Cai H."/>
            <person name="Collins K."/>
            <person name="Stewart B.A."/>
            <person name="Lee S.R."/>
            <person name="Wilamowska K."/>
            <person name="Weinberg Z."/>
            <person name="Ruzzo W.L."/>
            <person name="Wloga D."/>
            <person name="Gaertig J."/>
            <person name="Frankel J."/>
            <person name="Tsao C.-C."/>
            <person name="Gorovsky M.A."/>
            <person name="Keeling P.J."/>
            <person name="Waller R.F."/>
            <person name="Patron N.J."/>
            <person name="Cherry J.M."/>
            <person name="Stover N.A."/>
            <person name="Krieger C.J."/>
            <person name="del Toro C."/>
            <person name="Ryder H.F."/>
            <person name="Williamson S.C."/>
            <person name="Barbeau R.A."/>
            <person name="Hamilton E.P."/>
            <person name="Orias E."/>
        </authorList>
    </citation>
    <scope>NUCLEOTIDE SEQUENCE [LARGE SCALE GENOMIC DNA]</scope>
    <source>
        <strain evidence="2">SB210</strain>
    </source>
</reference>
<dbReference type="InParanoid" id="Q24GB2"/>
<dbReference type="HOGENOM" id="CLU_258889_0_0_1"/>
<dbReference type="GeneID" id="7844188"/>
<evidence type="ECO:0000313" key="1">
    <source>
        <dbReference type="EMBL" id="EAS06818.3"/>
    </source>
</evidence>
<dbReference type="KEGG" id="tet:TTHERM_00903850"/>
<dbReference type="Proteomes" id="UP000009168">
    <property type="component" value="Unassembled WGS sequence"/>
</dbReference>
<dbReference type="EMBL" id="GG662258">
    <property type="protein sequence ID" value="EAS06818.3"/>
    <property type="molecule type" value="Genomic_DNA"/>
</dbReference>